<dbReference type="InterPro" id="IPR006119">
    <property type="entry name" value="Resolv_N"/>
</dbReference>
<dbReference type="InterPro" id="IPR038109">
    <property type="entry name" value="DNA_bind_recomb_sf"/>
</dbReference>
<dbReference type="PANTHER" id="PTHR30461">
    <property type="entry name" value="DNA-INVERTASE FROM LAMBDOID PROPHAGE"/>
    <property type="match status" value="1"/>
</dbReference>
<dbReference type="Pfam" id="PF07508">
    <property type="entry name" value="Recombinase"/>
    <property type="match status" value="1"/>
</dbReference>
<dbReference type="EMBL" id="JAHHHW010000089">
    <property type="protein sequence ID" value="MBW4432648.1"/>
    <property type="molecule type" value="Genomic_DNA"/>
</dbReference>
<protein>
    <submittedName>
        <fullName evidence="8">Recombinase family protein</fullName>
    </submittedName>
</protein>
<evidence type="ECO:0000256" key="2">
    <source>
        <dbReference type="ARBA" id="ARBA00023125"/>
    </source>
</evidence>
<dbReference type="PROSITE" id="PS00397">
    <property type="entry name" value="RECOMBINASES_1"/>
    <property type="match status" value="1"/>
</dbReference>
<dbReference type="Proteomes" id="UP000813215">
    <property type="component" value="Unassembled WGS sequence"/>
</dbReference>
<dbReference type="Gene3D" id="3.90.1750.20">
    <property type="entry name" value="Putative Large Serine Recombinase, Chain B, Domain 2"/>
    <property type="match status" value="1"/>
</dbReference>
<feature type="domain" description="Recombinase" evidence="7">
    <location>
        <begin position="147"/>
        <end position="264"/>
    </location>
</feature>
<reference evidence="8" key="2">
    <citation type="journal article" date="2022" name="Microbiol. Resour. Announc.">
        <title>Metagenome Sequencing to Explore Phylogenomics of Terrestrial Cyanobacteria.</title>
        <authorList>
            <person name="Ward R.D."/>
            <person name="Stajich J.E."/>
            <person name="Johansen J.R."/>
            <person name="Huntemann M."/>
            <person name="Clum A."/>
            <person name="Foster B."/>
            <person name="Foster B."/>
            <person name="Roux S."/>
            <person name="Palaniappan K."/>
            <person name="Varghese N."/>
            <person name="Mukherjee S."/>
            <person name="Reddy T.B.K."/>
            <person name="Daum C."/>
            <person name="Copeland A."/>
            <person name="Chen I.A."/>
            <person name="Ivanova N.N."/>
            <person name="Kyrpides N.C."/>
            <person name="Shapiro N."/>
            <person name="Eloe-Fadrosh E.A."/>
            <person name="Pietrasiak N."/>
        </authorList>
    </citation>
    <scope>NUCLEOTIDE SEQUENCE</scope>
    <source>
        <strain evidence="8">HA4357-MV3</strain>
    </source>
</reference>
<dbReference type="InterPro" id="IPR011109">
    <property type="entry name" value="DNA_bind_recombinase_dom"/>
</dbReference>
<dbReference type="PROSITE" id="PS51736">
    <property type="entry name" value="RECOMBINASES_3"/>
    <property type="match status" value="1"/>
</dbReference>
<comment type="caution">
    <text evidence="8">The sequence shown here is derived from an EMBL/GenBank/DDBJ whole genome shotgun (WGS) entry which is preliminary data.</text>
</comment>
<dbReference type="GO" id="GO:0000150">
    <property type="term" value="F:DNA strand exchange activity"/>
    <property type="evidence" value="ECO:0007669"/>
    <property type="project" value="InterPro"/>
</dbReference>
<evidence type="ECO:0000313" key="8">
    <source>
        <dbReference type="EMBL" id="MBW4432648.1"/>
    </source>
</evidence>
<sequence length="456" mass="52176">MRVGYVRVSTREQDEGNALEQQTARVEKAGAVLIFSDIESGRSDKRKEFNKMLAMCKQGKITEVVITRIDRLARSVITIHRTLVTLEEYGVKLIVLDAPVDPSSPFGWFSVNQMAGLAEFESRLLSDRIRHGLNYFREQKKAAPRPPFGYQRVDEKYAPDMMLHESGKSNWAIASEIIDYFLCGNATLRSTAKHILDTYKISWTAAGLRYWLTSPVLRGHTAYNIRGNLNNPEKWEIHQDTHEPLLSSDKFKLIHRKLEDNRHKYSYGNNKDSAKEPLPLVGQIICGDCGYKCFCKKIKWSTYRIRCKKHENLGDAFCGNETSTYLPDIISAVDAALAARYEEIRKYTVANFSSNDDDSPELVVRQEQLKALKSLPQSPIIQNAIEQTMLEIQVLKQREVAAKQVSTELIKTLTTCFENVGYWDDLSWLDKQPIYKDLVDFVRVLNGEILEIKLLV</sequence>
<reference evidence="8" key="1">
    <citation type="submission" date="2021-05" db="EMBL/GenBank/DDBJ databases">
        <authorList>
            <person name="Pietrasiak N."/>
            <person name="Ward R."/>
            <person name="Stajich J.E."/>
            <person name="Kurbessoian T."/>
        </authorList>
    </citation>
    <scope>NUCLEOTIDE SEQUENCE</scope>
    <source>
        <strain evidence="8">HA4357-MV3</strain>
    </source>
</reference>
<feature type="domain" description="Resolvase/invertase-type recombinase catalytic" evidence="6">
    <location>
        <begin position="1"/>
        <end position="140"/>
    </location>
</feature>
<name>A0A9E3H8B6_9NOST</name>
<dbReference type="GO" id="GO:0003677">
    <property type="term" value="F:DNA binding"/>
    <property type="evidence" value="ECO:0007669"/>
    <property type="project" value="UniProtKB-KW"/>
</dbReference>
<dbReference type="Gene3D" id="3.40.50.1390">
    <property type="entry name" value="Resolvase, N-terminal catalytic domain"/>
    <property type="match status" value="1"/>
</dbReference>
<dbReference type="InterPro" id="IPR036162">
    <property type="entry name" value="Resolvase-like_N_sf"/>
</dbReference>
<dbReference type="SUPFAM" id="SSF53041">
    <property type="entry name" value="Resolvase-like"/>
    <property type="match status" value="1"/>
</dbReference>
<accession>A0A9E3H8B6</accession>
<dbReference type="SMART" id="SM00857">
    <property type="entry name" value="Resolvase"/>
    <property type="match status" value="1"/>
</dbReference>
<feature type="active site" description="O-(5'-phospho-DNA)-serine intermediate" evidence="4 5">
    <location>
        <position position="9"/>
    </location>
</feature>
<dbReference type="InterPro" id="IPR050639">
    <property type="entry name" value="SSR_resolvase"/>
</dbReference>
<evidence type="ECO:0000256" key="4">
    <source>
        <dbReference type="PIRSR" id="PIRSR606118-50"/>
    </source>
</evidence>
<evidence type="ECO:0000259" key="6">
    <source>
        <dbReference type="PROSITE" id="PS51736"/>
    </source>
</evidence>
<keyword evidence="1" id="KW-0229">DNA integration</keyword>
<keyword evidence="2" id="KW-0238">DNA-binding</keyword>
<keyword evidence="3" id="KW-0233">DNA recombination</keyword>
<evidence type="ECO:0000259" key="7">
    <source>
        <dbReference type="PROSITE" id="PS51737"/>
    </source>
</evidence>
<dbReference type="PROSITE" id="PS51737">
    <property type="entry name" value="RECOMBINASE_DNA_BIND"/>
    <property type="match status" value="1"/>
</dbReference>
<dbReference type="GO" id="GO:0015074">
    <property type="term" value="P:DNA integration"/>
    <property type="evidence" value="ECO:0007669"/>
    <property type="project" value="UniProtKB-KW"/>
</dbReference>
<evidence type="ECO:0000313" key="9">
    <source>
        <dbReference type="Proteomes" id="UP000813215"/>
    </source>
</evidence>
<dbReference type="PANTHER" id="PTHR30461:SF2">
    <property type="entry name" value="SERINE RECOMBINASE PINE-RELATED"/>
    <property type="match status" value="1"/>
</dbReference>
<dbReference type="InterPro" id="IPR006118">
    <property type="entry name" value="Recombinase_CS"/>
</dbReference>
<organism evidence="8 9">
    <name type="scientific">Pelatocladus maniniholoensis HA4357-MV3</name>
    <dbReference type="NCBI Taxonomy" id="1117104"/>
    <lineage>
        <taxon>Bacteria</taxon>
        <taxon>Bacillati</taxon>
        <taxon>Cyanobacteriota</taxon>
        <taxon>Cyanophyceae</taxon>
        <taxon>Nostocales</taxon>
        <taxon>Nostocaceae</taxon>
        <taxon>Pelatocladus</taxon>
    </lineage>
</organism>
<evidence type="ECO:0000256" key="5">
    <source>
        <dbReference type="PROSITE-ProRule" id="PRU10137"/>
    </source>
</evidence>
<gene>
    <name evidence="8" type="ORF">KME28_13170</name>
</gene>
<evidence type="ECO:0000256" key="1">
    <source>
        <dbReference type="ARBA" id="ARBA00022908"/>
    </source>
</evidence>
<dbReference type="CDD" id="cd03768">
    <property type="entry name" value="SR_ResInv"/>
    <property type="match status" value="1"/>
</dbReference>
<evidence type="ECO:0000256" key="3">
    <source>
        <dbReference type="ARBA" id="ARBA00023172"/>
    </source>
</evidence>
<dbReference type="AlphaFoldDB" id="A0A9E3H8B6"/>
<dbReference type="Pfam" id="PF00239">
    <property type="entry name" value="Resolvase"/>
    <property type="match status" value="1"/>
</dbReference>
<proteinExistence type="predicted"/>
<dbReference type="NCBIfam" id="NF041201">
    <property type="entry name" value="recomb_XisF"/>
    <property type="match status" value="1"/>
</dbReference>